<keyword evidence="2" id="KW-1185">Reference proteome</keyword>
<proteinExistence type="predicted"/>
<accession>A0ABS6BDU4</accession>
<name>A0ABS6BDU4_9NOCA</name>
<gene>
    <name evidence="1" type="ORF">KO481_38535</name>
</gene>
<dbReference type="RefSeq" id="WP_215923487.1">
    <property type="nucleotide sequence ID" value="NZ_JAHKNI010000021.1"/>
</dbReference>
<dbReference type="Proteomes" id="UP000733379">
    <property type="component" value="Unassembled WGS sequence"/>
</dbReference>
<protein>
    <submittedName>
        <fullName evidence="1">CopG family transcriptional regulator</fullName>
    </submittedName>
</protein>
<comment type="caution">
    <text evidence="1">The sequence shown here is derived from an EMBL/GenBank/DDBJ whole genome shotgun (WGS) entry which is preliminary data.</text>
</comment>
<reference evidence="1 2" key="1">
    <citation type="submission" date="2021-06" db="EMBL/GenBank/DDBJ databases">
        <title>Actinomycetes sequencing.</title>
        <authorList>
            <person name="Shan Q."/>
        </authorList>
    </citation>
    <scope>NUCLEOTIDE SEQUENCE [LARGE SCALE GENOMIC DNA]</scope>
    <source>
        <strain evidence="1 2">NEAU-G5</strain>
    </source>
</reference>
<evidence type="ECO:0000313" key="2">
    <source>
        <dbReference type="Proteomes" id="UP000733379"/>
    </source>
</evidence>
<sequence length="78" mass="8623">MPLERTTVYADADDLALIKDAAAHGDVSEIEIIRNAIHLAAMRVQRRSAPLHLRRFDSGDPAFAERVDAILAEDPLDD</sequence>
<dbReference type="EMBL" id="JAHKNI010000021">
    <property type="protein sequence ID" value="MBU3067408.1"/>
    <property type="molecule type" value="Genomic_DNA"/>
</dbReference>
<organism evidence="1 2">
    <name type="scientific">Nocardia albiluteola</name>
    <dbReference type="NCBI Taxonomy" id="2842303"/>
    <lineage>
        <taxon>Bacteria</taxon>
        <taxon>Bacillati</taxon>
        <taxon>Actinomycetota</taxon>
        <taxon>Actinomycetes</taxon>
        <taxon>Mycobacteriales</taxon>
        <taxon>Nocardiaceae</taxon>
        <taxon>Nocardia</taxon>
    </lineage>
</organism>
<evidence type="ECO:0000313" key="1">
    <source>
        <dbReference type="EMBL" id="MBU3067408.1"/>
    </source>
</evidence>